<organism evidence="8 9">
    <name type="scientific">Jeotgalibaca dankookensis</name>
    <dbReference type="NCBI Taxonomy" id="708126"/>
    <lineage>
        <taxon>Bacteria</taxon>
        <taxon>Bacillati</taxon>
        <taxon>Bacillota</taxon>
        <taxon>Bacilli</taxon>
        <taxon>Lactobacillales</taxon>
        <taxon>Carnobacteriaceae</taxon>
        <taxon>Jeotgalibaca</taxon>
    </lineage>
</organism>
<dbReference type="InterPro" id="IPR011766">
    <property type="entry name" value="TPP_enzyme_TPP-bd"/>
</dbReference>
<dbReference type="GO" id="GO:0030976">
    <property type="term" value="F:thiamine pyrophosphate binding"/>
    <property type="evidence" value="ECO:0007669"/>
    <property type="project" value="InterPro"/>
</dbReference>
<dbReference type="PANTHER" id="PTHR42981">
    <property type="entry name" value="PYRUVATE DEHYDROGENASE [UBIQUINONE]"/>
    <property type="match status" value="1"/>
</dbReference>
<protein>
    <recommendedName>
        <fullName evidence="3">Pyruvate oxidase</fullName>
        <ecNumber evidence="3">1.2.3.3</ecNumber>
    </recommendedName>
</protein>
<evidence type="ECO:0000256" key="4">
    <source>
        <dbReference type="RuleBase" id="RU362132"/>
    </source>
</evidence>
<keyword evidence="2 4" id="KW-0786">Thiamine pyrophosphate</keyword>
<keyword evidence="8" id="KW-0560">Oxidoreductase</keyword>
<dbReference type="KEGG" id="jda:BW727_101040"/>
<dbReference type="STRING" id="708126.BW727_101040"/>
<evidence type="ECO:0000256" key="1">
    <source>
        <dbReference type="ARBA" id="ARBA00007812"/>
    </source>
</evidence>
<comment type="similarity">
    <text evidence="1 4">Belongs to the TPP enzyme family.</text>
</comment>
<reference evidence="8 9" key="1">
    <citation type="journal article" date="2014" name="Int. J. Syst. Evol. Microbiol.">
        <title>Jeotgalibaca dankookensis gen. nov., sp. nov., a member of the family Carnobacteriaceae, isolated from seujeot (Korean traditional food).</title>
        <authorList>
            <person name="Lee D.G."/>
            <person name="Trujillo M.E."/>
            <person name="Kang H."/>
            <person name="Ahn T.Y."/>
        </authorList>
    </citation>
    <scope>NUCLEOTIDE SEQUENCE [LARGE SCALE GENOMIC DNA]</scope>
    <source>
        <strain evidence="8 9">EX-07</strain>
    </source>
</reference>
<dbReference type="GO" id="GO:0000287">
    <property type="term" value="F:magnesium ion binding"/>
    <property type="evidence" value="ECO:0007669"/>
    <property type="project" value="InterPro"/>
</dbReference>
<dbReference type="InterPro" id="IPR047210">
    <property type="entry name" value="TPP_PYR_POXB-like"/>
</dbReference>
<dbReference type="OrthoDB" id="4494979at2"/>
<dbReference type="EMBL" id="CP019728">
    <property type="protein sequence ID" value="AQS53410.1"/>
    <property type="molecule type" value="Genomic_DNA"/>
</dbReference>
<dbReference type="Pfam" id="PF02775">
    <property type="entry name" value="TPP_enzyme_C"/>
    <property type="match status" value="1"/>
</dbReference>
<dbReference type="PANTHER" id="PTHR42981:SF2">
    <property type="entry name" value="PYRUVATE DEHYDROGENASE [UBIQUINONE]"/>
    <property type="match status" value="1"/>
</dbReference>
<keyword evidence="9" id="KW-1185">Reference proteome</keyword>
<dbReference type="SUPFAM" id="SSF52518">
    <property type="entry name" value="Thiamin diphosphate-binding fold (THDP-binding)"/>
    <property type="match status" value="2"/>
</dbReference>
<dbReference type="RefSeq" id="WP_062470207.1">
    <property type="nucleotide sequence ID" value="NZ_BBYN01000018.1"/>
</dbReference>
<sequence length="593" mass="66028">MSGKITVGRAVLKIIESWGVKQIYGIPAGSLNSLMDSMYDEQDEIKFIQVRHEEVGALAASMQYKFSGNIGVALGSGGPGGTHLMNGLYDAREDRVPLLAIIGTRPLEEINIDGFQELNQNPIYADVSVYNARVAYAEQLPKIIDRAIREALNKRGPAIVEVPVDFGWAEIEDDAWYSSASSYREFETPPINQGDIQKAVGLLEEAERPVIYAGIGTRGQGESVQELSHKIKAPIVTTGKNYDSFDFASIDFMGSAGRVAWKPANEIIDEADTILFIGSDYPFVESSGIFDNKKFIQIDIDAGQLGKRRAADVAILGDAGTAIREITKEIRAVSDSPWYRASIANNENWRDYMTRLETKEAGDLQAFQIFNAINKFAKEDAIYSVDVGNVTQHSVRHLHLTPKNLWRTSPKFATMGNGLPGALAAKLEFPNRQVWNLSGDGGFGMVMQDIVTLVQYQLPSIHIVFSNEMYGFIKREQEVTNKNPYFGVDFERAVDYAKISRAQGAEGYTITKIEEIDDVFKKALADEAAGKTVIIDAKITDEQPIPIQTQYLRLDSMKYSEGEIKEYKDRYEAWDLKPFRAFLEAEGLKSKTE</sequence>
<dbReference type="PROSITE" id="PS00187">
    <property type="entry name" value="TPP_ENZYMES"/>
    <property type="match status" value="1"/>
</dbReference>
<dbReference type="CDD" id="cd07039">
    <property type="entry name" value="TPP_PYR_POX"/>
    <property type="match status" value="1"/>
</dbReference>
<dbReference type="InterPro" id="IPR047212">
    <property type="entry name" value="TPP_POXB-like"/>
</dbReference>
<feature type="domain" description="Thiamine pyrophosphate enzyme TPP-binding" evidence="6">
    <location>
        <begin position="386"/>
        <end position="535"/>
    </location>
</feature>
<dbReference type="SUPFAM" id="SSF52467">
    <property type="entry name" value="DHS-like NAD/FAD-binding domain"/>
    <property type="match status" value="1"/>
</dbReference>
<feature type="domain" description="Thiamine pyrophosphate enzyme N-terminal TPP-binding" evidence="7">
    <location>
        <begin position="6"/>
        <end position="121"/>
    </location>
</feature>
<dbReference type="Gene3D" id="1.10.10.940">
    <property type="match status" value="1"/>
</dbReference>
<name>A0A1S6IPM9_9LACT</name>
<feature type="domain" description="Thiamine pyrophosphate enzyme central" evidence="5">
    <location>
        <begin position="196"/>
        <end position="325"/>
    </location>
</feature>
<dbReference type="InterPro" id="IPR012001">
    <property type="entry name" value="Thiamin_PyroP_enz_TPP-bd_dom"/>
</dbReference>
<dbReference type="Pfam" id="PF00205">
    <property type="entry name" value="TPP_enzyme_M"/>
    <property type="match status" value="1"/>
</dbReference>
<gene>
    <name evidence="8" type="primary">pox5</name>
    <name evidence="8" type="ORF">BW727_101040</name>
</gene>
<dbReference type="InterPro" id="IPR012000">
    <property type="entry name" value="Thiamin_PyroP_enz_cen_dom"/>
</dbReference>
<dbReference type="InterPro" id="IPR029061">
    <property type="entry name" value="THDP-binding"/>
</dbReference>
<evidence type="ECO:0000256" key="3">
    <source>
        <dbReference type="NCBIfam" id="TIGR02720"/>
    </source>
</evidence>
<evidence type="ECO:0000259" key="6">
    <source>
        <dbReference type="Pfam" id="PF02775"/>
    </source>
</evidence>
<dbReference type="Pfam" id="PF02776">
    <property type="entry name" value="TPP_enzyme_N"/>
    <property type="match status" value="1"/>
</dbReference>
<dbReference type="Gene3D" id="3.40.50.1220">
    <property type="entry name" value="TPP-binding domain"/>
    <property type="match status" value="1"/>
</dbReference>
<evidence type="ECO:0000259" key="7">
    <source>
        <dbReference type="Pfam" id="PF02776"/>
    </source>
</evidence>
<evidence type="ECO:0000313" key="9">
    <source>
        <dbReference type="Proteomes" id="UP000188993"/>
    </source>
</evidence>
<proteinExistence type="inferred from homology"/>
<dbReference type="EC" id="1.2.3.3" evidence="3"/>
<dbReference type="Gene3D" id="3.40.50.970">
    <property type="match status" value="2"/>
</dbReference>
<keyword evidence="8" id="KW-0670">Pyruvate</keyword>
<evidence type="ECO:0000313" key="8">
    <source>
        <dbReference type="EMBL" id="AQS53410.1"/>
    </source>
</evidence>
<dbReference type="InterPro" id="IPR014092">
    <property type="entry name" value="Pyruvate_oxidase"/>
</dbReference>
<dbReference type="InterPro" id="IPR029035">
    <property type="entry name" value="DHS-like_NAD/FAD-binding_dom"/>
</dbReference>
<dbReference type="InterPro" id="IPR000399">
    <property type="entry name" value="TPP-bd_CS"/>
</dbReference>
<dbReference type="AlphaFoldDB" id="A0A1S6IPM9"/>
<dbReference type="NCBIfam" id="TIGR02720">
    <property type="entry name" value="pyruv_oxi_spxB"/>
    <property type="match status" value="1"/>
</dbReference>
<evidence type="ECO:0000256" key="2">
    <source>
        <dbReference type="ARBA" id="ARBA00023052"/>
    </source>
</evidence>
<dbReference type="Proteomes" id="UP000188993">
    <property type="component" value="Chromosome"/>
</dbReference>
<dbReference type="GO" id="GO:0047112">
    <property type="term" value="F:pyruvate oxidase activity"/>
    <property type="evidence" value="ECO:0007669"/>
    <property type="project" value="UniProtKB-UniRule"/>
</dbReference>
<dbReference type="CDD" id="cd02014">
    <property type="entry name" value="TPP_POX"/>
    <property type="match status" value="1"/>
</dbReference>
<accession>A0A1S6IPM9</accession>
<evidence type="ECO:0000259" key="5">
    <source>
        <dbReference type="Pfam" id="PF00205"/>
    </source>
</evidence>
<dbReference type="InterPro" id="IPR047211">
    <property type="entry name" value="POXB-like"/>
</dbReference>